<feature type="chain" id="PRO_5038092100" evidence="1">
    <location>
        <begin position="19"/>
        <end position="340"/>
    </location>
</feature>
<gene>
    <name evidence="3" type="ORF">GCM10007966_16570</name>
</gene>
<dbReference type="InterPro" id="IPR052196">
    <property type="entry name" value="Bact_Kbp"/>
</dbReference>
<feature type="domain" description="LysM" evidence="2">
    <location>
        <begin position="27"/>
        <end position="75"/>
    </location>
</feature>
<dbReference type="Gene3D" id="3.10.350.10">
    <property type="entry name" value="LysM domain"/>
    <property type="match status" value="1"/>
</dbReference>
<dbReference type="EMBL" id="BMOB01000007">
    <property type="protein sequence ID" value="GGI88519.1"/>
    <property type="molecule type" value="Genomic_DNA"/>
</dbReference>
<dbReference type="AlphaFoldDB" id="A0A917NDZ1"/>
<dbReference type="InterPro" id="IPR036779">
    <property type="entry name" value="LysM_dom_sf"/>
</dbReference>
<keyword evidence="1" id="KW-0732">Signal</keyword>
<dbReference type="InterPro" id="IPR018392">
    <property type="entry name" value="LysM"/>
</dbReference>
<dbReference type="Pfam" id="PF01476">
    <property type="entry name" value="LysM"/>
    <property type="match status" value="1"/>
</dbReference>
<organism evidence="3 4">
    <name type="scientific">Legionella impletisoli</name>
    <dbReference type="NCBI Taxonomy" id="343510"/>
    <lineage>
        <taxon>Bacteria</taxon>
        <taxon>Pseudomonadati</taxon>
        <taxon>Pseudomonadota</taxon>
        <taxon>Gammaproteobacteria</taxon>
        <taxon>Legionellales</taxon>
        <taxon>Legionellaceae</taxon>
        <taxon>Legionella</taxon>
    </lineage>
</organism>
<dbReference type="OrthoDB" id="9765158at2"/>
<evidence type="ECO:0000259" key="2">
    <source>
        <dbReference type="PROSITE" id="PS51782"/>
    </source>
</evidence>
<comment type="caution">
    <text evidence="3">The sequence shown here is derived from an EMBL/GenBank/DDBJ whole genome shotgun (WGS) entry which is preliminary data.</text>
</comment>
<dbReference type="PROSITE" id="PS51782">
    <property type="entry name" value="LYSM"/>
    <property type="match status" value="1"/>
</dbReference>
<dbReference type="CDD" id="cd00118">
    <property type="entry name" value="LysM"/>
    <property type="match status" value="1"/>
</dbReference>
<dbReference type="Proteomes" id="UP000630149">
    <property type="component" value="Unassembled WGS sequence"/>
</dbReference>
<reference evidence="3" key="1">
    <citation type="journal article" date="2014" name="Int. J. Syst. Evol. Microbiol.">
        <title>Complete genome sequence of Corynebacterium casei LMG S-19264T (=DSM 44701T), isolated from a smear-ripened cheese.</title>
        <authorList>
            <consortium name="US DOE Joint Genome Institute (JGI-PGF)"/>
            <person name="Walter F."/>
            <person name="Albersmeier A."/>
            <person name="Kalinowski J."/>
            <person name="Ruckert C."/>
        </authorList>
    </citation>
    <scope>NUCLEOTIDE SEQUENCE</scope>
    <source>
        <strain evidence="3">JCM 13919</strain>
    </source>
</reference>
<protein>
    <submittedName>
        <fullName evidence="3">Signal peptidase</fullName>
    </submittedName>
</protein>
<sequence length="340" mass="37526">MRYLMFLVCFLTSMTLHAVTVLAEAPSRYVVQPGDTLWDIASRYLAHPWEWKTLWHANPTIKNPNRLYPGAVLELSYYQQNPYLKVLSNGTIKLSPYMRPMPLEEAIPPIPLSEIRSFLDGSLVLDKDSLSNAPYIVAFTKEHLLGGQGDEVYVKDLCPSPPPPGATFTYGIYRPCGSYQDPETNEFLGYKAILVGYGELVQGGDPAVVMLTDIMQGVEKMDRVMPNNYPGFDISFEPKAPNVPVKGQIIDLPGDYTQGAVGLVVVLNRGKNSGLQAGDVLGVYSPGRVVPNPKCPPNCVELPPERLGEVMVFRTFSCTSFALVVRSTRAVRPMDVVTNP</sequence>
<proteinExistence type="predicted"/>
<reference evidence="3" key="2">
    <citation type="submission" date="2020-09" db="EMBL/GenBank/DDBJ databases">
        <authorList>
            <person name="Sun Q."/>
            <person name="Ohkuma M."/>
        </authorList>
    </citation>
    <scope>NUCLEOTIDE SEQUENCE</scope>
    <source>
        <strain evidence="3">JCM 13919</strain>
    </source>
</reference>
<dbReference type="RefSeq" id="WP_131776370.1">
    <property type="nucleotide sequence ID" value="NZ_BMOB01000007.1"/>
</dbReference>
<keyword evidence="4" id="KW-1185">Reference proteome</keyword>
<dbReference type="SMART" id="SM00257">
    <property type="entry name" value="LysM"/>
    <property type="match status" value="1"/>
</dbReference>
<evidence type="ECO:0000313" key="3">
    <source>
        <dbReference type="EMBL" id="GGI88519.1"/>
    </source>
</evidence>
<evidence type="ECO:0000256" key="1">
    <source>
        <dbReference type="SAM" id="SignalP"/>
    </source>
</evidence>
<dbReference type="SUPFAM" id="SSF54106">
    <property type="entry name" value="LysM domain"/>
    <property type="match status" value="1"/>
</dbReference>
<dbReference type="PANTHER" id="PTHR34700:SF4">
    <property type="entry name" value="PHAGE-LIKE ELEMENT PBSX PROTEIN XKDP"/>
    <property type="match status" value="1"/>
</dbReference>
<dbReference type="PANTHER" id="PTHR34700">
    <property type="entry name" value="POTASSIUM BINDING PROTEIN KBP"/>
    <property type="match status" value="1"/>
</dbReference>
<evidence type="ECO:0000313" key="4">
    <source>
        <dbReference type="Proteomes" id="UP000630149"/>
    </source>
</evidence>
<feature type="signal peptide" evidence="1">
    <location>
        <begin position="1"/>
        <end position="18"/>
    </location>
</feature>
<accession>A0A917NDZ1</accession>
<name>A0A917NDZ1_9GAMM</name>